<dbReference type="Gene3D" id="1.25.40.10">
    <property type="entry name" value="Tetratricopeptide repeat domain"/>
    <property type="match status" value="1"/>
</dbReference>
<dbReference type="InterPro" id="IPR036388">
    <property type="entry name" value="WH-like_DNA-bd_sf"/>
</dbReference>
<evidence type="ECO:0000256" key="1">
    <source>
        <dbReference type="ARBA" id="ARBA00023015"/>
    </source>
</evidence>
<dbReference type="InterPro" id="IPR016032">
    <property type="entry name" value="Sig_transdc_resp-reg_C-effctor"/>
</dbReference>
<dbReference type="SMART" id="SM00421">
    <property type="entry name" value="HTH_LUXR"/>
    <property type="match status" value="1"/>
</dbReference>
<evidence type="ECO:0000256" key="2">
    <source>
        <dbReference type="ARBA" id="ARBA00023125"/>
    </source>
</evidence>
<comment type="caution">
    <text evidence="5">The sequence shown here is derived from an EMBL/GenBank/DDBJ whole genome shotgun (WGS) entry which is preliminary data.</text>
</comment>
<dbReference type="SUPFAM" id="SSF46894">
    <property type="entry name" value="C-terminal effector domain of the bipartite response regulators"/>
    <property type="match status" value="1"/>
</dbReference>
<dbReference type="InterPro" id="IPR000792">
    <property type="entry name" value="Tscrpt_reg_LuxR_C"/>
</dbReference>
<dbReference type="Gene3D" id="1.10.10.10">
    <property type="entry name" value="Winged helix-like DNA-binding domain superfamily/Winged helix DNA-binding domain"/>
    <property type="match status" value="1"/>
</dbReference>
<dbReference type="AlphaFoldDB" id="A0A413RKY9"/>
<dbReference type="SUPFAM" id="SSF52540">
    <property type="entry name" value="P-loop containing nucleoside triphosphate hydrolases"/>
    <property type="match status" value="1"/>
</dbReference>
<keyword evidence="6" id="KW-1185">Reference proteome</keyword>
<dbReference type="SUPFAM" id="SSF48452">
    <property type="entry name" value="TPR-like"/>
    <property type="match status" value="1"/>
</dbReference>
<dbReference type="InterPro" id="IPR059106">
    <property type="entry name" value="WHD_MalT"/>
</dbReference>
<dbReference type="PANTHER" id="PTHR44688">
    <property type="entry name" value="DNA-BINDING TRANSCRIPTIONAL ACTIVATOR DEVR_DOSR"/>
    <property type="match status" value="1"/>
</dbReference>
<dbReference type="InterPro" id="IPR049945">
    <property type="entry name" value="AAA_22"/>
</dbReference>
<dbReference type="InterPro" id="IPR011990">
    <property type="entry name" value="TPR-like_helical_dom_sf"/>
</dbReference>
<evidence type="ECO:0000313" key="5">
    <source>
        <dbReference type="EMBL" id="RHA40083.1"/>
    </source>
</evidence>
<dbReference type="Pfam" id="PF13401">
    <property type="entry name" value="AAA_22"/>
    <property type="match status" value="1"/>
</dbReference>
<dbReference type="SMART" id="SM00382">
    <property type="entry name" value="AAA"/>
    <property type="match status" value="1"/>
</dbReference>
<dbReference type="Pfam" id="PF25873">
    <property type="entry name" value="WHD_MalT"/>
    <property type="match status" value="1"/>
</dbReference>
<dbReference type="EMBL" id="QWKP01000199">
    <property type="protein sequence ID" value="RHA40083.1"/>
    <property type="molecule type" value="Genomic_DNA"/>
</dbReference>
<reference evidence="5 6" key="1">
    <citation type="submission" date="2018-08" db="EMBL/GenBank/DDBJ databases">
        <title>Cellulomonas rhizosphaerae sp. nov., a novel actinomycete isolated from soil.</title>
        <authorList>
            <person name="Tian Y."/>
        </authorList>
    </citation>
    <scope>NUCLEOTIDE SEQUENCE [LARGE SCALE GENOMIC DNA]</scope>
    <source>
        <strain evidence="5 6">NEAU-TCZ24</strain>
    </source>
</reference>
<dbReference type="PANTHER" id="PTHR44688:SF16">
    <property type="entry name" value="DNA-BINDING TRANSCRIPTIONAL ACTIVATOR DEVR_DOSR"/>
    <property type="match status" value="1"/>
</dbReference>
<dbReference type="PROSITE" id="PS50043">
    <property type="entry name" value="HTH_LUXR_2"/>
    <property type="match status" value="1"/>
</dbReference>
<dbReference type="GO" id="GO:0016887">
    <property type="term" value="F:ATP hydrolysis activity"/>
    <property type="evidence" value="ECO:0007669"/>
    <property type="project" value="InterPro"/>
</dbReference>
<dbReference type="PRINTS" id="PR00038">
    <property type="entry name" value="HTHLUXR"/>
</dbReference>
<accession>A0A413RKY9</accession>
<keyword evidence="2" id="KW-0238">DNA-binding</keyword>
<evidence type="ECO:0000256" key="3">
    <source>
        <dbReference type="ARBA" id="ARBA00023163"/>
    </source>
</evidence>
<name>A0A413RKY9_9CELL</name>
<gene>
    <name evidence="5" type="ORF">D1825_10870</name>
</gene>
<evidence type="ECO:0000313" key="6">
    <source>
        <dbReference type="Proteomes" id="UP000283374"/>
    </source>
</evidence>
<dbReference type="Proteomes" id="UP000283374">
    <property type="component" value="Unassembled WGS sequence"/>
</dbReference>
<organism evidence="5 6">
    <name type="scientific">Cellulomonas rhizosphaerae</name>
    <dbReference type="NCBI Taxonomy" id="2293719"/>
    <lineage>
        <taxon>Bacteria</taxon>
        <taxon>Bacillati</taxon>
        <taxon>Actinomycetota</taxon>
        <taxon>Actinomycetes</taxon>
        <taxon>Micrococcales</taxon>
        <taxon>Cellulomonadaceae</taxon>
        <taxon>Cellulomonas</taxon>
    </lineage>
</organism>
<dbReference type="InterPro" id="IPR003593">
    <property type="entry name" value="AAA+_ATPase"/>
</dbReference>
<dbReference type="InterPro" id="IPR027417">
    <property type="entry name" value="P-loop_NTPase"/>
</dbReference>
<feature type="domain" description="HTH luxR-type" evidence="4">
    <location>
        <begin position="808"/>
        <end position="873"/>
    </location>
</feature>
<dbReference type="GO" id="GO:0003677">
    <property type="term" value="F:DNA binding"/>
    <property type="evidence" value="ECO:0007669"/>
    <property type="project" value="UniProtKB-KW"/>
</dbReference>
<protein>
    <recommendedName>
        <fullName evidence="4">HTH luxR-type domain-containing protein</fullName>
    </recommendedName>
</protein>
<proteinExistence type="predicted"/>
<evidence type="ECO:0000259" key="4">
    <source>
        <dbReference type="PROSITE" id="PS50043"/>
    </source>
</evidence>
<dbReference type="Pfam" id="PF00196">
    <property type="entry name" value="GerE"/>
    <property type="match status" value="1"/>
</dbReference>
<keyword evidence="3" id="KW-0804">Transcription</keyword>
<sequence>MGGEVRSTSHATRVAGRIETVAPGIFPSKLRPAANPAYLIPRPRLTVLVEASTAAPLTLVVAPAGSGKTSLLRSWAAETRMPVAWLSLDDEDRDPSRLWSGVVAALEGVAPGVGAAVGDRLQRPGELLESVSALLDDLEARDHAPSVLVIDDLHLVDETEAASASLSLFVQHVPAWLRLVVGSRRLPHLPVHRLRARGQLGEVRFPELRFSFDEAAALLARLAPELEQDVVAEVAARAGGWAASIQLAALAARSAQAQGRPYVPSRDDERTHLEDYVWHEMLDQERGDVVDVLLATAVVTRIDAALAQAVTGREDAGTLLALAEDRGLFVSRIEPSGFEVHTLVREALLAMLAERTPERIAELHARAAEWHEAHGEAVPALEHWLRAERPRDALRLLAAQAPALYDAGQESTMLRIVQELPESVATDGPDAMLEYAWCHLLVDRQRFVALVGTLRRAERDQLGVDATWSARLEVLESIAATLTGDWESSAALARSALRTLGDTWWLDPLGRFTWNMIARDVALSERWDESSYEAREVSSALSVVPDRRIALEGSLALAEALAGRPVDALRLVAGARQASEHANMTILHTEALTAEAVAHRELGDAPIALPLLARLADSRIEPAPHCQLLALLELVQVRLVEGNLDAAEEAFGRATELVDTEMPGPGARTWLGRAGASLSLAAGDLDGARGWTTQVVDPFWTAASTARVHLAAGEPGLAADALKSAEPRCPRHTVVAHLLWFRAADARLADEHLAAAVQEAAGLGLVQTVADEGPDVVDGIERLAWRVPVPWLDRLRRAVGAQAVLGAPADVIDDLTERELEVLRILPSRLTLREIADELFISINTLKFHLKVIYRKLGCTSRAEAADLARSMTSLRRPRQAPSTRRR</sequence>
<dbReference type="GO" id="GO:0006355">
    <property type="term" value="P:regulation of DNA-templated transcription"/>
    <property type="evidence" value="ECO:0007669"/>
    <property type="project" value="InterPro"/>
</dbReference>
<keyword evidence="1" id="KW-0805">Transcription regulation</keyword>
<dbReference type="CDD" id="cd06170">
    <property type="entry name" value="LuxR_C_like"/>
    <property type="match status" value="1"/>
</dbReference>